<dbReference type="InterPro" id="IPR009937">
    <property type="entry name" value="Phage_holin_3_6"/>
</dbReference>
<dbReference type="AlphaFoldDB" id="A0A7C9NEF0"/>
<name>A0A7C9NEF0_9RHOB</name>
<comment type="caution">
    <text evidence="2">The sequence shown here is derived from an EMBL/GenBank/DDBJ whole genome shotgun (WGS) entry which is preliminary data.</text>
</comment>
<evidence type="ECO:0000313" key="2">
    <source>
        <dbReference type="EMBL" id="MXQ08119.1"/>
    </source>
</evidence>
<sequence>MTERAADPRGSASLIGDIVTHLSNLLQSEIALAKSEISENLGRAGVAVGLLIGAMIIALTALNVLAAAVVTGLTALGIAPGWASLIVGVALSLIAYLLLRKGLNDLKLSSLAPSKTVENVRRDVATMKEKLHD</sequence>
<feature type="transmembrane region" description="Helical" evidence="1">
    <location>
        <begin position="82"/>
        <end position="99"/>
    </location>
</feature>
<keyword evidence="1" id="KW-0812">Transmembrane</keyword>
<evidence type="ECO:0000256" key="1">
    <source>
        <dbReference type="SAM" id="Phobius"/>
    </source>
</evidence>
<protein>
    <submittedName>
        <fullName evidence="2">Phage holin family protein</fullName>
    </submittedName>
</protein>
<keyword evidence="1" id="KW-0472">Membrane</keyword>
<reference evidence="2 3" key="2">
    <citation type="submission" date="2020-03" db="EMBL/GenBank/DDBJ databases">
        <title>Kangsaoukella pontilimi gen. nov., sp. nov., a new member of the family Rhodobacteraceae isolated from a tidal mudflat.</title>
        <authorList>
            <person name="Kim I.S."/>
        </authorList>
    </citation>
    <scope>NUCLEOTIDE SEQUENCE [LARGE SCALE GENOMIC DNA]</scope>
    <source>
        <strain evidence="2 3">GH1-50</strain>
    </source>
</reference>
<accession>A0A7C9NEF0</accession>
<proteinExistence type="predicted"/>
<dbReference type="Proteomes" id="UP000480350">
    <property type="component" value="Unassembled WGS sequence"/>
</dbReference>
<dbReference type="Pfam" id="PF07332">
    <property type="entry name" value="Phage_holin_3_6"/>
    <property type="match status" value="1"/>
</dbReference>
<keyword evidence="3" id="KW-1185">Reference proteome</keyword>
<dbReference type="EMBL" id="WUPT01000002">
    <property type="protein sequence ID" value="MXQ08119.1"/>
    <property type="molecule type" value="Genomic_DNA"/>
</dbReference>
<feature type="transmembrane region" description="Helical" evidence="1">
    <location>
        <begin position="44"/>
        <end position="70"/>
    </location>
</feature>
<dbReference type="RefSeq" id="WP_160764067.1">
    <property type="nucleotide sequence ID" value="NZ_WUPT01000002.1"/>
</dbReference>
<evidence type="ECO:0000313" key="3">
    <source>
        <dbReference type="Proteomes" id="UP000480350"/>
    </source>
</evidence>
<keyword evidence="1" id="KW-1133">Transmembrane helix</keyword>
<gene>
    <name evidence="2" type="ORF">GQ651_09720</name>
</gene>
<reference evidence="2 3" key="1">
    <citation type="submission" date="2019-12" db="EMBL/GenBank/DDBJ databases">
        <authorList>
            <person name="Lee S.D."/>
        </authorList>
    </citation>
    <scope>NUCLEOTIDE SEQUENCE [LARGE SCALE GENOMIC DNA]</scope>
    <source>
        <strain evidence="2 3">GH1-50</strain>
    </source>
</reference>
<organism evidence="2 3">
    <name type="scientific">Kangsaoukella pontilimi</name>
    <dbReference type="NCBI Taxonomy" id="2691042"/>
    <lineage>
        <taxon>Bacteria</taxon>
        <taxon>Pseudomonadati</taxon>
        <taxon>Pseudomonadota</taxon>
        <taxon>Alphaproteobacteria</taxon>
        <taxon>Rhodobacterales</taxon>
        <taxon>Paracoccaceae</taxon>
        <taxon>Kangsaoukella</taxon>
    </lineage>
</organism>